<dbReference type="AlphaFoldDB" id="A1ZFU9"/>
<protein>
    <submittedName>
        <fullName evidence="2">Lipoprotein, putative</fullName>
    </submittedName>
</protein>
<dbReference type="eggNOG" id="ENOG502Z7QJ">
    <property type="taxonomic scope" value="Bacteria"/>
</dbReference>
<keyword evidence="2" id="KW-0449">Lipoprotein</keyword>
<dbReference type="InterPro" id="IPR013783">
    <property type="entry name" value="Ig-like_fold"/>
</dbReference>
<name>A1ZFU9_MICM2</name>
<dbReference type="InterPro" id="IPR014756">
    <property type="entry name" value="Ig_E-set"/>
</dbReference>
<sequence>MNKLLILGFIISTLASCIPIPPIVVQDKVKKEVNPFAHKKFVTRDFNYESTLKTVLLYPKGNTPTQALESSVMYLGQTAPLVLEFDDLSAKPSAFSAKLIHCNRDWTISSLNEIEFINDLNLFHFDAPKLSNNTHQKYYHYSFTIPPVKTSGNYLIKIFRKGQEKDLVLIRRFMVYEKKWEIKPSIIEKPNGEHLIQCKIHYGGVELTNPENITVLIRQNQRWDNALLIQKASTRDTKNKFISYQMTTRAFEGSNEFRRFDMSSFQFIGKRIYSTETLETGNIVTLETDKLRPQATYKKIMDFNGGYIVYDERGGNPQLKADYAQVNFTLKCNELKDEVYVVGKFNNWQTTPKNRMNYNLETRQYEAVLLLKQGVYDYMYARKTEDGQIFYFDQLEGNHPKTNNQYEIFVYYRQSDSRNDQMIGYTTFGSGS</sequence>
<dbReference type="RefSeq" id="WP_002694584.1">
    <property type="nucleotide sequence ID" value="NZ_AAWS01000005.1"/>
</dbReference>
<dbReference type="Pfam" id="PF17116">
    <property type="entry name" value="T9SS_plug_1st"/>
    <property type="match status" value="1"/>
</dbReference>
<dbReference type="Gene3D" id="2.60.40.10">
    <property type="entry name" value="Immunoglobulins"/>
    <property type="match status" value="1"/>
</dbReference>
<dbReference type="Proteomes" id="UP000004095">
    <property type="component" value="Unassembled WGS sequence"/>
</dbReference>
<dbReference type="InterPro" id="IPR031345">
    <property type="entry name" value="T9SS_Plug_N"/>
</dbReference>
<dbReference type="OrthoDB" id="1522602at2"/>
<feature type="domain" description="Type 9 secretion system plug protein N-terminal" evidence="1">
    <location>
        <begin position="53"/>
        <end position="177"/>
    </location>
</feature>
<accession>A1ZFU9</accession>
<gene>
    <name evidence="2" type="ORF">M23134_01197</name>
</gene>
<evidence type="ECO:0000313" key="2">
    <source>
        <dbReference type="EMBL" id="EAY30873.1"/>
    </source>
</evidence>
<dbReference type="EMBL" id="AAWS01000005">
    <property type="protein sequence ID" value="EAY30873.1"/>
    <property type="molecule type" value="Genomic_DNA"/>
</dbReference>
<dbReference type="SUPFAM" id="SSF81296">
    <property type="entry name" value="E set domains"/>
    <property type="match status" value="1"/>
</dbReference>
<evidence type="ECO:0000259" key="1">
    <source>
        <dbReference type="Pfam" id="PF17116"/>
    </source>
</evidence>
<reference evidence="2 3" key="1">
    <citation type="submission" date="2007-01" db="EMBL/GenBank/DDBJ databases">
        <authorList>
            <person name="Haygood M."/>
            <person name="Podell S."/>
            <person name="Anderson C."/>
            <person name="Hopkinson B."/>
            <person name="Roe K."/>
            <person name="Barbeau K."/>
            <person name="Gaasterland T."/>
            <person name="Ferriera S."/>
            <person name="Johnson J."/>
            <person name="Kravitz S."/>
            <person name="Beeson K."/>
            <person name="Sutton G."/>
            <person name="Rogers Y.-H."/>
            <person name="Friedman R."/>
            <person name="Frazier M."/>
            <person name="Venter J.C."/>
        </authorList>
    </citation>
    <scope>NUCLEOTIDE SEQUENCE [LARGE SCALE GENOMIC DNA]</scope>
    <source>
        <strain evidence="2 3">ATCC 23134</strain>
    </source>
</reference>
<comment type="caution">
    <text evidence="2">The sequence shown here is derived from an EMBL/GenBank/DDBJ whole genome shotgun (WGS) entry which is preliminary data.</text>
</comment>
<organism evidence="2 3">
    <name type="scientific">Microscilla marina ATCC 23134</name>
    <dbReference type="NCBI Taxonomy" id="313606"/>
    <lineage>
        <taxon>Bacteria</taxon>
        <taxon>Pseudomonadati</taxon>
        <taxon>Bacteroidota</taxon>
        <taxon>Cytophagia</taxon>
        <taxon>Cytophagales</taxon>
        <taxon>Microscillaceae</taxon>
        <taxon>Microscilla</taxon>
    </lineage>
</organism>
<keyword evidence="3" id="KW-1185">Reference proteome</keyword>
<evidence type="ECO:0000313" key="3">
    <source>
        <dbReference type="Proteomes" id="UP000004095"/>
    </source>
</evidence>
<dbReference type="PROSITE" id="PS51257">
    <property type="entry name" value="PROKAR_LIPOPROTEIN"/>
    <property type="match status" value="1"/>
</dbReference>
<proteinExistence type="predicted"/>